<dbReference type="HOGENOM" id="CLU_025329_0_0_6"/>
<protein>
    <recommendedName>
        <fullName evidence="2">Spore protein YkvP/CgeB glycosyl transferase-like domain-containing protein</fullName>
    </recommendedName>
</protein>
<dbReference type="OrthoDB" id="505636at2"/>
<evidence type="ECO:0000313" key="4">
    <source>
        <dbReference type="Proteomes" id="UP000002964"/>
    </source>
</evidence>
<dbReference type="STRING" id="631362.Thi970DRAFT_02584"/>
<dbReference type="RefSeq" id="WP_009149064.1">
    <property type="nucleotide sequence ID" value="NZ_CP121471.1"/>
</dbReference>
<feature type="domain" description="Spore protein YkvP/CgeB glycosyl transferase-like" evidence="2">
    <location>
        <begin position="209"/>
        <end position="349"/>
    </location>
</feature>
<accession>H8Z0C3</accession>
<dbReference type="Gene3D" id="3.40.50.2000">
    <property type="entry name" value="Glycogen Phosphorylase B"/>
    <property type="match status" value="1"/>
</dbReference>
<evidence type="ECO:0000313" key="3">
    <source>
        <dbReference type="EMBL" id="EIC22331.1"/>
    </source>
</evidence>
<reference evidence="3 4" key="2">
    <citation type="submission" date="2011-11" db="EMBL/GenBank/DDBJ databases">
        <authorList>
            <consortium name="US DOE Joint Genome Institute"/>
            <person name="Lucas S."/>
            <person name="Han J."/>
            <person name="Lapidus A."/>
            <person name="Cheng J.-F."/>
            <person name="Goodwin L."/>
            <person name="Pitluck S."/>
            <person name="Peters L."/>
            <person name="Ovchinnikova G."/>
            <person name="Zhang X."/>
            <person name="Detter J.C."/>
            <person name="Han C."/>
            <person name="Tapia R."/>
            <person name="Land M."/>
            <person name="Hauser L."/>
            <person name="Kyrpides N."/>
            <person name="Ivanova N."/>
            <person name="Pagani I."/>
            <person name="Vogl K."/>
            <person name="Liu Z."/>
            <person name="Overmann J."/>
            <person name="Frigaard N.-U."/>
            <person name="Bryant D."/>
            <person name="Woyke T."/>
        </authorList>
    </citation>
    <scope>NUCLEOTIDE SEQUENCE [LARGE SCALE GENOMIC DNA]</scope>
    <source>
        <strain evidence="3 4">970</strain>
    </source>
</reference>
<dbReference type="Pfam" id="PF13524">
    <property type="entry name" value="Glyco_trans_1_2"/>
    <property type="match status" value="1"/>
</dbReference>
<name>H8Z0C3_9GAMM</name>
<keyword evidence="4" id="KW-1185">Reference proteome</keyword>
<gene>
    <name evidence="3" type="ORF">Thi970DRAFT_02584</name>
</gene>
<feature type="compositionally biased region" description="Pro residues" evidence="1">
    <location>
        <begin position="351"/>
        <end position="365"/>
    </location>
</feature>
<evidence type="ECO:0000256" key="1">
    <source>
        <dbReference type="SAM" id="MobiDB-lite"/>
    </source>
</evidence>
<dbReference type="EMBL" id="JH603169">
    <property type="protein sequence ID" value="EIC22331.1"/>
    <property type="molecule type" value="Genomic_DNA"/>
</dbReference>
<sequence length="689" mass="77393">MSSLMPAPEVRANGRILMVGALSIRFVRDNWVTPLRQSYDTAFVDVAPLRSAYCRELTEQYLYRLIQQGGFARLFFYSEAVQAEFSDTFFERARGAGLEVIVFHADDDPEVWFRQNAAYDHRYDRIYSPSRAGVERRHALARAGDCRVQVTYLPWGYNPALFHPGSGAAAPAGKRYDVVFAGANMSQRNNPEHYVREGWDRQQTLVELDAICQRHGIDFALFGHGWDHHPTLHRRHRGFPEQDELVSIYHRARIVVNTGFSADGEGRPQTKLRHFEVAGCGTFQLVNDNPELRALFEPDREMVFYRDMAELEAKLLYYLEHDEEREAIAAAAERRARREHTQTQRVAAIFGPPPQPFAQPEPSTEPIPSAQKRPFTQPITSAQPRLSIKSRPAAHPIVEQLPVPATETELERLEGQIAAGDFAHATALLFLDPALELLTRELTVLNPGWDQAPVDAWGVRTFVQLARLHGNRLHRRKQDIRGLVLHERVDKTRCQPRLLDLLRANLSCLEDAEFLYPLCNLLVRPHQAAAALRAYRSSDLDALRALDPLPTGRLVNDVILTTSADASFLTEAAYLQPLRALLALLARTGETLLIYGAQGEMVDQITPLLAEATAVRLLGFADRRLAGKTLRHWPIVGPEAIEHQQPGIILIAAETSGPAICRDLSAHQGRATLVPLYDLAAPVWSVLLP</sequence>
<organism evidence="3 4">
    <name type="scientific">Thiorhodovibrio frisius</name>
    <dbReference type="NCBI Taxonomy" id="631362"/>
    <lineage>
        <taxon>Bacteria</taxon>
        <taxon>Pseudomonadati</taxon>
        <taxon>Pseudomonadota</taxon>
        <taxon>Gammaproteobacteria</taxon>
        <taxon>Chromatiales</taxon>
        <taxon>Chromatiaceae</taxon>
        <taxon>Thiorhodovibrio</taxon>
    </lineage>
</organism>
<dbReference type="Proteomes" id="UP000002964">
    <property type="component" value="Unassembled WGS sequence"/>
</dbReference>
<evidence type="ECO:0000259" key="2">
    <source>
        <dbReference type="Pfam" id="PF13524"/>
    </source>
</evidence>
<feature type="region of interest" description="Disordered" evidence="1">
    <location>
        <begin position="349"/>
        <end position="373"/>
    </location>
</feature>
<dbReference type="SUPFAM" id="SSF53756">
    <property type="entry name" value="UDP-Glycosyltransferase/glycogen phosphorylase"/>
    <property type="match status" value="1"/>
</dbReference>
<dbReference type="InterPro" id="IPR055259">
    <property type="entry name" value="YkvP/CgeB_Glyco_trans-like"/>
</dbReference>
<dbReference type="eggNOG" id="COG4641">
    <property type="taxonomic scope" value="Bacteria"/>
</dbReference>
<proteinExistence type="predicted"/>
<reference evidence="4" key="1">
    <citation type="submission" date="2011-06" db="EMBL/GenBank/DDBJ databases">
        <authorList>
            <consortium name="US DOE Joint Genome Institute (JGI-PGF)"/>
            <person name="Lucas S."/>
            <person name="Han J."/>
            <person name="Lapidus A."/>
            <person name="Cheng J.-F."/>
            <person name="Goodwin L."/>
            <person name="Pitluck S."/>
            <person name="Peters L."/>
            <person name="Land M.L."/>
            <person name="Hauser L."/>
            <person name="Vogl K."/>
            <person name="Liu Z."/>
            <person name="Overmann J."/>
            <person name="Frigaard N.-U."/>
            <person name="Bryant D.A."/>
            <person name="Woyke T.J."/>
        </authorList>
    </citation>
    <scope>NUCLEOTIDE SEQUENCE [LARGE SCALE GENOMIC DNA]</scope>
    <source>
        <strain evidence="4">970</strain>
    </source>
</reference>
<dbReference type="AlphaFoldDB" id="H8Z0C3"/>